<reference evidence="1" key="1">
    <citation type="submission" date="2021-11" db="EMBL/GenBank/DDBJ databases">
        <authorList>
            <consortium name="Genoscope - CEA"/>
            <person name="William W."/>
        </authorList>
    </citation>
    <scope>NUCLEOTIDE SEQUENCE</scope>
</reference>
<protein>
    <submittedName>
        <fullName evidence="1">Uncharacterized protein</fullName>
    </submittedName>
</protein>
<keyword evidence="2" id="KW-1185">Reference proteome</keyword>
<evidence type="ECO:0000313" key="2">
    <source>
        <dbReference type="Proteomes" id="UP000789595"/>
    </source>
</evidence>
<evidence type="ECO:0000313" key="1">
    <source>
        <dbReference type="EMBL" id="CAH0378114.1"/>
    </source>
</evidence>
<gene>
    <name evidence="1" type="ORF">PECAL_5P26320</name>
</gene>
<organism evidence="1 2">
    <name type="scientific">Pelagomonas calceolata</name>
    <dbReference type="NCBI Taxonomy" id="35677"/>
    <lineage>
        <taxon>Eukaryota</taxon>
        <taxon>Sar</taxon>
        <taxon>Stramenopiles</taxon>
        <taxon>Ochrophyta</taxon>
        <taxon>Pelagophyceae</taxon>
        <taxon>Pelagomonadales</taxon>
        <taxon>Pelagomonadaceae</taxon>
        <taxon>Pelagomonas</taxon>
    </lineage>
</organism>
<dbReference type="EMBL" id="CAKKNE010000005">
    <property type="protein sequence ID" value="CAH0378114.1"/>
    <property type="molecule type" value="Genomic_DNA"/>
</dbReference>
<sequence length="449" mass="49023">MAWRGGRCLAALYLETAAGLRQRSVRKEEALAASAFEKMKSVGDTQHFDPALERANLEACAKTVAQLGAARAERVEELARQAGLKRVPRSVVSQPMRWRDGVLRPDRSALDPTILQLWYRPSPKTSRAIQGGFVRSHTEPMSSLRDGAARSLERKVASYKDGVLARIQLKADAVYAVIDRQRDKLVDAVDDLSRAARKALPEGFQDRVKAAYNQNVAPELARLRSAPRTKPTVDVPKGLIDVLALERVSPSDFAVEWHREVPAEYVGALAPSSSLDVRLRSGDRALAWMLLAATSSLPIYRSWRFAAEWSTTHQEIAQGALVACGVSLLWAAYRARGIDEDRLKLDLQRVLRVHRTASGDEALDKLSRLAARAAARRATDAVHAGSCAGASDDCIELLAATGLLGDGDAVPRPRDAEDILADYLTDHLARGAVRALDVDSMDEPGMISV</sequence>
<comment type="caution">
    <text evidence="1">The sequence shown here is derived from an EMBL/GenBank/DDBJ whole genome shotgun (WGS) entry which is preliminary data.</text>
</comment>
<proteinExistence type="predicted"/>
<dbReference type="Proteomes" id="UP000789595">
    <property type="component" value="Unassembled WGS sequence"/>
</dbReference>
<dbReference type="AlphaFoldDB" id="A0A8J2SQZ6"/>
<name>A0A8J2SQZ6_9STRA</name>
<accession>A0A8J2SQZ6</accession>